<organism evidence="2 3">
    <name type="scientific">Streptomyces thermogriseus</name>
    <dbReference type="NCBI Taxonomy" id="75292"/>
    <lineage>
        <taxon>Bacteria</taxon>
        <taxon>Bacillati</taxon>
        <taxon>Actinomycetota</taxon>
        <taxon>Actinomycetes</taxon>
        <taxon>Kitasatosporales</taxon>
        <taxon>Streptomycetaceae</taxon>
        <taxon>Streptomyces</taxon>
    </lineage>
</organism>
<name>A0ABN1T539_9ACTN</name>
<protein>
    <submittedName>
        <fullName evidence="2">Uncharacterized protein</fullName>
    </submittedName>
</protein>
<evidence type="ECO:0000313" key="2">
    <source>
        <dbReference type="EMBL" id="GAA1015328.1"/>
    </source>
</evidence>
<evidence type="ECO:0000256" key="1">
    <source>
        <dbReference type="SAM" id="MobiDB-lite"/>
    </source>
</evidence>
<feature type="compositionally biased region" description="Basic and acidic residues" evidence="1">
    <location>
        <begin position="72"/>
        <end position="83"/>
    </location>
</feature>
<reference evidence="2 3" key="1">
    <citation type="journal article" date="2019" name="Int. J. Syst. Evol. Microbiol.">
        <title>The Global Catalogue of Microorganisms (GCM) 10K type strain sequencing project: providing services to taxonomists for standard genome sequencing and annotation.</title>
        <authorList>
            <consortium name="The Broad Institute Genomics Platform"/>
            <consortium name="The Broad Institute Genome Sequencing Center for Infectious Disease"/>
            <person name="Wu L."/>
            <person name="Ma J."/>
        </authorList>
    </citation>
    <scope>NUCLEOTIDE SEQUENCE [LARGE SCALE GENOMIC DNA]</scope>
    <source>
        <strain evidence="2 3">JCM 11269</strain>
    </source>
</reference>
<dbReference type="EMBL" id="BAAAHU010000063">
    <property type="protein sequence ID" value="GAA1015328.1"/>
    <property type="molecule type" value="Genomic_DNA"/>
</dbReference>
<feature type="region of interest" description="Disordered" evidence="1">
    <location>
        <begin position="1"/>
        <end position="83"/>
    </location>
</feature>
<dbReference type="Proteomes" id="UP001501072">
    <property type="component" value="Unassembled WGS sequence"/>
</dbReference>
<proteinExistence type="predicted"/>
<accession>A0ABN1T539</accession>
<comment type="caution">
    <text evidence="2">The sequence shown here is derived from an EMBL/GenBank/DDBJ whole genome shotgun (WGS) entry which is preliminary data.</text>
</comment>
<feature type="compositionally biased region" description="Acidic residues" evidence="1">
    <location>
        <begin position="49"/>
        <end position="67"/>
    </location>
</feature>
<sequence>MLDERGKTGEVTSPSANSTEPSAPSSTRLPRCRPSTNPERTTSARTGEATDDDAAGADGAEDADDTDMAVAFRDDGLRRLGTG</sequence>
<evidence type="ECO:0000313" key="3">
    <source>
        <dbReference type="Proteomes" id="UP001501072"/>
    </source>
</evidence>
<gene>
    <name evidence="2" type="ORF">GCM10009564_47450</name>
</gene>
<keyword evidence="3" id="KW-1185">Reference proteome</keyword>
<feature type="compositionally biased region" description="Polar residues" evidence="1">
    <location>
        <begin position="10"/>
        <end position="45"/>
    </location>
</feature>